<comment type="caution">
    <text evidence="1">The sequence shown here is derived from an EMBL/GenBank/DDBJ whole genome shotgun (WGS) entry which is preliminary data.</text>
</comment>
<dbReference type="RefSeq" id="WP_368382112.1">
    <property type="nucleotide sequence ID" value="NZ_JBFRYA010000011.1"/>
</dbReference>
<evidence type="ECO:0000313" key="1">
    <source>
        <dbReference type="EMBL" id="MEX1669794.1"/>
    </source>
</evidence>
<sequence length="232" mass="25535">MYRVINYLAFIGCIIWLLLDQSPEPVVALLLTIAGFFRDDIHGVIGKNVFALTPKNQLIRDLESARFSFINPEFINPQILYDLSGWLSDAGDQIVSINITGSNDSNRYHGEVTAEETDGYPIVKSSTEEGWVSYKYIGRSFSGVHIVQTWSNGGGSGVFTKILLVTLSSDSSLESNGLSYSKKSRYVIKLAGSFPLGDRYQGQVKYRFGVLSISPCEGMKSLRGSGARVVVL</sequence>
<protein>
    <submittedName>
        <fullName evidence="1">Uncharacterized protein</fullName>
    </submittedName>
</protein>
<organism evidence="1 2">
    <name type="scientific">Zhongshania guokunii</name>
    <dbReference type="NCBI Taxonomy" id="641783"/>
    <lineage>
        <taxon>Bacteria</taxon>
        <taxon>Pseudomonadati</taxon>
        <taxon>Pseudomonadota</taxon>
        <taxon>Gammaproteobacteria</taxon>
        <taxon>Cellvibrionales</taxon>
        <taxon>Spongiibacteraceae</taxon>
        <taxon>Zhongshania</taxon>
    </lineage>
</organism>
<accession>A0ABV3U8E4</accession>
<reference evidence="1 2" key="1">
    <citation type="journal article" date="2011" name="Int. J. Syst. Evol. Microbiol.">
        <title>Zhongshania antarctica gen. nov., sp. nov. and Zhongshania guokunii sp. nov., gammaproteobacteria respectively isolated from coastal attached (fast) ice and surface seawater of the Antarctic.</title>
        <authorList>
            <person name="Li H.J."/>
            <person name="Zhang X.Y."/>
            <person name="Chen C.X."/>
            <person name="Zhang Y.J."/>
            <person name="Gao Z.M."/>
            <person name="Yu Y."/>
            <person name="Chen X.L."/>
            <person name="Chen B."/>
            <person name="Zhang Y.Z."/>
        </authorList>
    </citation>
    <scope>NUCLEOTIDE SEQUENCE [LARGE SCALE GENOMIC DNA]</scope>
    <source>
        <strain evidence="1 2">ZS6-22T</strain>
    </source>
</reference>
<dbReference type="Proteomes" id="UP001557485">
    <property type="component" value="Unassembled WGS sequence"/>
</dbReference>
<evidence type="ECO:0000313" key="2">
    <source>
        <dbReference type="Proteomes" id="UP001557485"/>
    </source>
</evidence>
<dbReference type="EMBL" id="JBFRYA010000011">
    <property type="protein sequence ID" value="MEX1669794.1"/>
    <property type="molecule type" value="Genomic_DNA"/>
</dbReference>
<proteinExistence type="predicted"/>
<name>A0ABV3U8E4_9GAMM</name>
<keyword evidence="2" id="KW-1185">Reference proteome</keyword>
<gene>
    <name evidence="1" type="ORF">AB4876_12815</name>
</gene>